<proteinExistence type="predicted"/>
<feature type="transmembrane region" description="Helical" evidence="6">
    <location>
        <begin position="253"/>
        <end position="277"/>
    </location>
</feature>
<protein>
    <submittedName>
        <fullName evidence="8">ABC transporter permease</fullName>
    </submittedName>
</protein>
<keyword evidence="2" id="KW-1003">Cell membrane</keyword>
<comment type="caution">
    <text evidence="8">The sequence shown here is derived from an EMBL/GenBank/DDBJ whole genome shotgun (WGS) entry which is preliminary data.</text>
</comment>
<feature type="transmembrane region" description="Helical" evidence="6">
    <location>
        <begin position="206"/>
        <end position="223"/>
    </location>
</feature>
<reference evidence="8" key="1">
    <citation type="journal article" date="2020" name="mSystems">
        <title>Genome- and Community-Level Interaction Insights into Carbon Utilization and Element Cycling Functions of Hydrothermarchaeota in Hydrothermal Sediment.</title>
        <authorList>
            <person name="Zhou Z."/>
            <person name="Liu Y."/>
            <person name="Xu W."/>
            <person name="Pan J."/>
            <person name="Luo Z.H."/>
            <person name="Li M."/>
        </authorList>
    </citation>
    <scope>NUCLEOTIDE SEQUENCE [LARGE SCALE GENOMIC DNA]</scope>
    <source>
        <strain evidence="8">SpSt-1116</strain>
    </source>
</reference>
<dbReference type="GO" id="GO:0140359">
    <property type="term" value="F:ABC-type transporter activity"/>
    <property type="evidence" value="ECO:0007669"/>
    <property type="project" value="InterPro"/>
</dbReference>
<keyword evidence="4 6" id="KW-1133">Transmembrane helix</keyword>
<dbReference type="EMBL" id="DRZC01000005">
    <property type="protein sequence ID" value="HHQ79876.1"/>
    <property type="molecule type" value="Genomic_DNA"/>
</dbReference>
<dbReference type="GO" id="GO:0005886">
    <property type="term" value="C:plasma membrane"/>
    <property type="evidence" value="ECO:0007669"/>
    <property type="project" value="UniProtKB-SubCell"/>
</dbReference>
<dbReference type="PANTHER" id="PTHR30294">
    <property type="entry name" value="MEMBRANE COMPONENT OF ABC TRANSPORTER YHHJ-RELATED"/>
    <property type="match status" value="1"/>
</dbReference>
<keyword evidence="3 6" id="KW-0812">Transmembrane</keyword>
<evidence type="ECO:0000313" key="8">
    <source>
        <dbReference type="EMBL" id="HHQ79876.1"/>
    </source>
</evidence>
<keyword evidence="5 6" id="KW-0472">Membrane</keyword>
<evidence type="ECO:0000256" key="1">
    <source>
        <dbReference type="ARBA" id="ARBA00004651"/>
    </source>
</evidence>
<evidence type="ECO:0000259" key="7">
    <source>
        <dbReference type="Pfam" id="PF12698"/>
    </source>
</evidence>
<dbReference type="InterPro" id="IPR051449">
    <property type="entry name" value="ABC-2_transporter_component"/>
</dbReference>
<feature type="transmembrane region" description="Helical" evidence="6">
    <location>
        <begin position="327"/>
        <end position="348"/>
    </location>
</feature>
<feature type="transmembrane region" description="Helical" evidence="6">
    <location>
        <begin position="20"/>
        <end position="42"/>
    </location>
</feature>
<evidence type="ECO:0000256" key="5">
    <source>
        <dbReference type="ARBA" id="ARBA00023136"/>
    </source>
</evidence>
<evidence type="ECO:0000256" key="3">
    <source>
        <dbReference type="ARBA" id="ARBA00022692"/>
    </source>
</evidence>
<dbReference type="Gene3D" id="3.40.1710.10">
    <property type="entry name" value="abc type-2 transporter like domain"/>
    <property type="match status" value="1"/>
</dbReference>
<comment type="subcellular location">
    <subcellularLocation>
        <location evidence="1">Cell membrane</location>
        <topology evidence="1">Multi-pass membrane protein</topology>
    </subcellularLocation>
</comment>
<feature type="transmembrane region" description="Helical" evidence="6">
    <location>
        <begin position="355"/>
        <end position="376"/>
    </location>
</feature>
<feature type="domain" description="ABC-2 type transporter transmembrane" evidence="7">
    <location>
        <begin position="19"/>
        <end position="401"/>
    </location>
</feature>
<dbReference type="Pfam" id="PF12698">
    <property type="entry name" value="ABC2_membrane_3"/>
    <property type="match status" value="1"/>
</dbReference>
<organism evidence="8">
    <name type="scientific">Fervidicoccus fontis</name>
    <dbReference type="NCBI Taxonomy" id="683846"/>
    <lineage>
        <taxon>Archaea</taxon>
        <taxon>Thermoproteota</taxon>
        <taxon>Thermoprotei</taxon>
        <taxon>Fervidicoccales</taxon>
        <taxon>Fervidicoccaceae</taxon>
        <taxon>Fervidicoccus</taxon>
    </lineage>
</organism>
<feature type="transmembrane region" description="Helical" evidence="6">
    <location>
        <begin position="382"/>
        <end position="401"/>
    </location>
</feature>
<gene>
    <name evidence="8" type="ORF">ENM78_00195</name>
</gene>
<feature type="transmembrane region" description="Helical" evidence="6">
    <location>
        <begin position="289"/>
        <end position="307"/>
    </location>
</feature>
<name>A0A7J3ZIB0_9CREN</name>
<evidence type="ECO:0000256" key="6">
    <source>
        <dbReference type="SAM" id="Phobius"/>
    </source>
</evidence>
<dbReference type="AlphaFoldDB" id="A0A7J3ZIB0"/>
<dbReference type="PANTHER" id="PTHR30294:SF29">
    <property type="entry name" value="MULTIDRUG ABC TRANSPORTER PERMEASE YBHS-RELATED"/>
    <property type="match status" value="1"/>
</dbReference>
<evidence type="ECO:0000256" key="4">
    <source>
        <dbReference type="ARBA" id="ARBA00022989"/>
    </source>
</evidence>
<evidence type="ECO:0000256" key="2">
    <source>
        <dbReference type="ARBA" id="ARBA00022475"/>
    </source>
</evidence>
<dbReference type="InterPro" id="IPR013525">
    <property type="entry name" value="ABC2_TM"/>
</dbReference>
<sequence>MSIRVVVWKELLDLGRDRRTLLSIALLPMIMLPLLGALTIVLSSKQSLKIAVVNEDTEGGENTHLFIKELKARIQVYAEAFKQNCEAREYRDRSEALSSPLIDIVIVVPKGFTKNLTTLDRSATLLVSKRVESAKVQTAMSIVASAIEGLSREYSERRVALLLKIAEIEATPEVVLSPIEVRVEAHKGAGLKAPSEEEYKFYTTRLLAFALFFVVAPTVTYVSDAVMGEKERKTIEALLSAPIRYSLLLGGKLVASCIIGLIASIADVVGVLIYFYLMGAYLGTSTMVLDVRLLAVHAIDMAVTVFVTSATVTPVVIRAGSVRAANVMASMVVGMALAVFFAALFVDVEKLPKLYFYPIMFVPYTHSVLVITSFMAGNTLKALLHMLVLVGFGALLYLVAFKSFNAERLIMPPAGGKA</sequence>
<accession>A0A7J3ZIB0</accession>